<name>A0A1E5BLK5_9VIBR</name>
<dbReference type="EMBL" id="AJYQ02000002">
    <property type="protein sequence ID" value="OEE38330.1"/>
    <property type="molecule type" value="Genomic_DNA"/>
</dbReference>
<evidence type="ECO:0000259" key="1">
    <source>
        <dbReference type="SMART" id="SM00953"/>
    </source>
</evidence>
<dbReference type="InterPro" id="IPR014914">
    <property type="entry name" value="RES_dom"/>
</dbReference>
<gene>
    <name evidence="2" type="ORF">A1QO_02825</name>
</gene>
<dbReference type="OrthoDB" id="9789501at2"/>
<sequence length="169" mass="19300">MILFRALHKRYVSQWNEYDKGSSFKDGARWNQANTPVMYFSSNVQNAMLELANYATTPTIANGLFVIGAFECTALRLKELDPKMLPNGWEQYPFHIATQDYGSTILHDDDYDGLVVPSCAINTTLASSPHNEVRRSLYANVILNPEKPAFKTMKLMDTFEPIYSNRMFN</sequence>
<reference evidence="2 3" key="1">
    <citation type="journal article" date="2012" name="Science">
        <title>Ecological populations of bacteria act as socially cohesive units of antibiotic production and resistance.</title>
        <authorList>
            <person name="Cordero O.X."/>
            <person name="Wildschutte H."/>
            <person name="Kirkup B."/>
            <person name="Proehl S."/>
            <person name="Ngo L."/>
            <person name="Hussain F."/>
            <person name="Le Roux F."/>
            <person name="Mincer T."/>
            <person name="Polz M.F."/>
        </authorList>
    </citation>
    <scope>NUCLEOTIDE SEQUENCE [LARGE SCALE GENOMIC DNA]</scope>
    <source>
        <strain evidence="2 3">ZF-129</strain>
    </source>
</reference>
<accession>A0A1E5BLK5</accession>
<dbReference type="AlphaFoldDB" id="A0A1E5BLK5"/>
<comment type="caution">
    <text evidence="2">The sequence shown here is derived from an EMBL/GenBank/DDBJ whole genome shotgun (WGS) entry which is preliminary data.</text>
</comment>
<dbReference type="SMART" id="SM00953">
    <property type="entry name" value="RES"/>
    <property type="match status" value="1"/>
</dbReference>
<dbReference type="STRING" id="1187848.A1QO_02825"/>
<dbReference type="RefSeq" id="WP_017041330.1">
    <property type="nucleotide sequence ID" value="NZ_AJYQ02000002.1"/>
</dbReference>
<proteinExistence type="predicted"/>
<protein>
    <recommendedName>
        <fullName evidence="1">RES domain-containing protein</fullName>
    </recommendedName>
</protein>
<organism evidence="2 3">
    <name type="scientific">Vibrio genomosp. F10 str. ZF-129</name>
    <dbReference type="NCBI Taxonomy" id="1187848"/>
    <lineage>
        <taxon>Bacteria</taxon>
        <taxon>Pseudomonadati</taxon>
        <taxon>Pseudomonadota</taxon>
        <taxon>Gammaproteobacteria</taxon>
        <taxon>Vibrionales</taxon>
        <taxon>Vibrionaceae</taxon>
        <taxon>Vibrio</taxon>
    </lineage>
</organism>
<dbReference type="Proteomes" id="UP000094741">
    <property type="component" value="Unassembled WGS sequence"/>
</dbReference>
<dbReference type="Pfam" id="PF08808">
    <property type="entry name" value="RES"/>
    <property type="match status" value="1"/>
</dbReference>
<evidence type="ECO:0000313" key="2">
    <source>
        <dbReference type="EMBL" id="OEE38330.1"/>
    </source>
</evidence>
<dbReference type="eggNOG" id="COG5654">
    <property type="taxonomic scope" value="Bacteria"/>
</dbReference>
<feature type="domain" description="RES" evidence="1">
    <location>
        <begin position="15"/>
        <end position="157"/>
    </location>
</feature>
<evidence type="ECO:0000313" key="3">
    <source>
        <dbReference type="Proteomes" id="UP000094741"/>
    </source>
</evidence>